<protein>
    <submittedName>
        <fullName evidence="1">Uncharacterized protein</fullName>
    </submittedName>
</protein>
<evidence type="ECO:0000313" key="2">
    <source>
        <dbReference type="Proteomes" id="UP000836387"/>
    </source>
</evidence>
<dbReference type="Proteomes" id="UP000836387">
    <property type="component" value="Unassembled WGS sequence"/>
</dbReference>
<keyword evidence="2" id="KW-1185">Reference proteome</keyword>
<reference evidence="1" key="2">
    <citation type="submission" date="2021-10" db="EMBL/GenBank/DDBJ databases">
        <authorList>
            <person name="Piombo E."/>
        </authorList>
    </citation>
    <scope>NUCLEOTIDE SEQUENCE</scope>
</reference>
<organism evidence="1 2">
    <name type="scientific">Clonostachys rosea f. rosea IK726</name>
    <dbReference type="NCBI Taxonomy" id="1349383"/>
    <lineage>
        <taxon>Eukaryota</taxon>
        <taxon>Fungi</taxon>
        <taxon>Dikarya</taxon>
        <taxon>Ascomycota</taxon>
        <taxon>Pezizomycotina</taxon>
        <taxon>Sordariomycetes</taxon>
        <taxon>Hypocreomycetidae</taxon>
        <taxon>Hypocreales</taxon>
        <taxon>Bionectriaceae</taxon>
        <taxon>Clonostachys</taxon>
    </lineage>
</organism>
<name>A0ACA9UC31_BIOOC</name>
<dbReference type="EMBL" id="CADEHS020000197">
    <property type="protein sequence ID" value="CAG9950825.1"/>
    <property type="molecule type" value="Genomic_DNA"/>
</dbReference>
<gene>
    <name evidence="1" type="ORF">CRV2_00019004</name>
</gene>
<sequence>MVQFIYPAMSDPPPRFDENLADYLHQMKSLSLEGQDSDEKLVIALDFGTTFSGIAYCFLNQRNAKIASILDWPGAEGESVPKIPTRICYDPETNDFNWGALANRMENTIVGVKLLLDPQQERPLYLPTGDIGQEISQLPKPPVNIAADFIGALYQHALNEIAKQVPVEYMDMCQKQFVLSVPAIWSDTAKYATVQAAKQAGLYPVTLIKEPEAAALYTMHSLDFAMKEGDAFIVCDAGGGTVDLISYEVAALTPNLQLKELVPGTGGMAGSLGLNQRFVETVKNLVGEDQFHDLKKTKGFWLAEKAFDKEVKKAFRGRLTEEFFINFPMASLDDNPDLGLESNTWRITGKELSQIFAPLITNILRLIDDQIKSVQRRRPGQPITGIFLVGGFGSSQYLRACVARRYLDIQVLQPNDAWGAIAKGAVLSQLEREATVTSASFTKHYGVDSWETIDPIADIDQPTKIWRDGTTKVKRMTWYIKKGDDIARDQKIRFSFYREFDKGCPPTIIEDSLVECADTYVLSPKLKKCSNSDRLSYSEAPRHPCKGRRIGKNCTLITDLRSVDRRKFKEMIDYKGRPYQSISYDLVVTLKSALMEFSMEIDGVQIGTVEARYGTGM</sequence>
<reference evidence="1" key="1">
    <citation type="submission" date="2020-04" db="EMBL/GenBank/DDBJ databases">
        <authorList>
            <person name="Broberg M."/>
        </authorList>
    </citation>
    <scope>NUCLEOTIDE SEQUENCE</scope>
</reference>
<accession>A0ACA9UC31</accession>
<proteinExistence type="predicted"/>
<evidence type="ECO:0000313" key="1">
    <source>
        <dbReference type="EMBL" id="CAG9950825.1"/>
    </source>
</evidence>
<comment type="caution">
    <text evidence="1">The sequence shown here is derived from an EMBL/GenBank/DDBJ whole genome shotgun (WGS) entry which is preliminary data.</text>
</comment>